<dbReference type="HOGENOM" id="CLU_053325_2_0_4"/>
<dbReference type="AlphaFoldDB" id="F5S627"/>
<dbReference type="Proteomes" id="UP000004207">
    <property type="component" value="Unassembled WGS sequence"/>
</dbReference>
<comment type="similarity">
    <text evidence="12">Belongs to the exbB/tolQ family.</text>
</comment>
<dbReference type="Pfam" id="PF01618">
    <property type="entry name" value="MotA_ExbB"/>
    <property type="match status" value="1"/>
</dbReference>
<dbReference type="InterPro" id="IPR002898">
    <property type="entry name" value="MotA_ExbB_proton_chnl"/>
</dbReference>
<dbReference type="eggNOG" id="COG0811">
    <property type="taxonomic scope" value="Bacteria"/>
</dbReference>
<sequence>MIIYFIFKESITMNLGLVFQQGDPVLIGVFLFLVAMSICTWVVIVLRSIRHFAAKKANRAALDAIWSSKTLDNAEHAAKQNPSPISDLAAHAFVANRRFSESQQTLLSASLPKNAYLERELRHSISKIMNSYDGGMTALATIGSTAPFIGLLGTVWGIYHALINISQKGQMSIAEVSGPIGEALVATALGLFVAIPAVLAYNCFTRGNKKLSRELHNFAHDLHVQLINEKE</sequence>
<keyword evidence="9 13" id="KW-1133">Transmembrane helix</keyword>
<evidence type="ECO:0000256" key="5">
    <source>
        <dbReference type="ARBA" id="ARBA00022475"/>
    </source>
</evidence>
<evidence type="ECO:0000313" key="15">
    <source>
        <dbReference type="EMBL" id="EGK10506.1"/>
    </source>
</evidence>
<dbReference type="InterPro" id="IPR050790">
    <property type="entry name" value="ExbB/TolQ_transport"/>
</dbReference>
<feature type="transmembrane region" description="Helical" evidence="13">
    <location>
        <begin position="183"/>
        <end position="204"/>
    </location>
</feature>
<evidence type="ECO:0000259" key="14">
    <source>
        <dbReference type="Pfam" id="PF01618"/>
    </source>
</evidence>
<keyword evidence="6" id="KW-0997">Cell inner membrane</keyword>
<keyword evidence="4 12" id="KW-0813">Transport</keyword>
<evidence type="ECO:0000256" key="9">
    <source>
        <dbReference type="ARBA" id="ARBA00022989"/>
    </source>
</evidence>
<evidence type="ECO:0000256" key="8">
    <source>
        <dbReference type="ARBA" id="ARBA00022927"/>
    </source>
</evidence>
<dbReference type="EMBL" id="AFHS01000020">
    <property type="protein sequence ID" value="EGK10506.1"/>
    <property type="molecule type" value="Genomic_DNA"/>
</dbReference>
<feature type="transmembrane region" description="Helical" evidence="13">
    <location>
        <begin position="137"/>
        <end position="163"/>
    </location>
</feature>
<dbReference type="PANTHER" id="PTHR30625">
    <property type="entry name" value="PROTEIN TOLQ"/>
    <property type="match status" value="1"/>
</dbReference>
<evidence type="ECO:0000256" key="4">
    <source>
        <dbReference type="ARBA" id="ARBA00022448"/>
    </source>
</evidence>
<evidence type="ECO:0000256" key="11">
    <source>
        <dbReference type="ARBA" id="ARBA00024816"/>
    </source>
</evidence>
<evidence type="ECO:0000256" key="10">
    <source>
        <dbReference type="ARBA" id="ARBA00023136"/>
    </source>
</evidence>
<comment type="caution">
    <text evidence="15">The sequence shown here is derived from an EMBL/GenBank/DDBJ whole genome shotgun (WGS) entry which is preliminary data.</text>
</comment>
<keyword evidence="8 12" id="KW-0653">Protein transport</keyword>
<evidence type="ECO:0000256" key="13">
    <source>
        <dbReference type="SAM" id="Phobius"/>
    </source>
</evidence>
<accession>F5S627</accession>
<keyword evidence="7 13" id="KW-0812">Transmembrane</keyword>
<evidence type="ECO:0000256" key="7">
    <source>
        <dbReference type="ARBA" id="ARBA00022692"/>
    </source>
</evidence>
<protein>
    <recommendedName>
        <fullName evidence="3">Biopolymer transport protein ExbB</fullName>
    </recommendedName>
</protein>
<feature type="domain" description="MotA/TolQ/ExbB proton channel" evidence="14">
    <location>
        <begin position="109"/>
        <end position="215"/>
    </location>
</feature>
<comment type="function">
    <text evidence="11">Involved in the TonB-dependent energy-dependent transport of various receptor-bound substrates. Protects ExbD from proteolytic degradation and functionally stabilizes TonB.</text>
</comment>
<evidence type="ECO:0000256" key="6">
    <source>
        <dbReference type="ARBA" id="ARBA00022519"/>
    </source>
</evidence>
<keyword evidence="10 13" id="KW-0472">Membrane</keyword>
<evidence type="ECO:0000256" key="12">
    <source>
        <dbReference type="RuleBase" id="RU004057"/>
    </source>
</evidence>
<dbReference type="PANTHER" id="PTHR30625:SF14">
    <property type="entry name" value="BIOPOLYMER TRANSPORT PROTEIN EXBB"/>
    <property type="match status" value="1"/>
</dbReference>
<name>F5S627_KINKI</name>
<dbReference type="GO" id="GO:0017038">
    <property type="term" value="P:protein import"/>
    <property type="evidence" value="ECO:0007669"/>
    <property type="project" value="TreeGrafter"/>
</dbReference>
<evidence type="ECO:0000256" key="1">
    <source>
        <dbReference type="ARBA" id="ARBA00004429"/>
    </source>
</evidence>
<reference evidence="15 16" key="1">
    <citation type="submission" date="2011-04" db="EMBL/GenBank/DDBJ databases">
        <authorList>
            <person name="Muzny D."/>
            <person name="Qin X."/>
            <person name="Deng J."/>
            <person name="Jiang H."/>
            <person name="Liu Y."/>
            <person name="Qu J."/>
            <person name="Song X.-Z."/>
            <person name="Zhang L."/>
            <person name="Thornton R."/>
            <person name="Coyle M."/>
            <person name="Francisco L."/>
            <person name="Jackson L."/>
            <person name="Javaid M."/>
            <person name="Korchina V."/>
            <person name="Kovar C."/>
            <person name="Mata R."/>
            <person name="Mathew T."/>
            <person name="Ngo R."/>
            <person name="Nguyen L."/>
            <person name="Nguyen N."/>
            <person name="Okwuonu G."/>
            <person name="Ongeri F."/>
            <person name="Pham C."/>
            <person name="Simmons D."/>
            <person name="Wilczek-Boney K."/>
            <person name="Hale W."/>
            <person name="Jakkamsetti A."/>
            <person name="Pham P."/>
            <person name="Ruth R."/>
            <person name="San Lucas F."/>
            <person name="Warren J."/>
            <person name="Zhang J."/>
            <person name="Zhao Z."/>
            <person name="Zhou C."/>
            <person name="Zhu D."/>
            <person name="Lee S."/>
            <person name="Bess C."/>
            <person name="Blankenburg K."/>
            <person name="Forbes L."/>
            <person name="Fu Q."/>
            <person name="Gubbala S."/>
            <person name="Hirani K."/>
            <person name="Jayaseelan J.C."/>
            <person name="Lara F."/>
            <person name="Munidasa M."/>
            <person name="Palculict T."/>
            <person name="Patil S."/>
            <person name="Pu L.-L."/>
            <person name="Saada N."/>
            <person name="Tang L."/>
            <person name="Weissenberger G."/>
            <person name="Zhu Y."/>
            <person name="Hemphill L."/>
            <person name="Shang Y."/>
            <person name="Youmans B."/>
            <person name="Ayvaz T."/>
            <person name="Ross M."/>
            <person name="Santibanez J."/>
            <person name="Aqrawi P."/>
            <person name="Gross S."/>
            <person name="Joshi V."/>
            <person name="Fowler G."/>
            <person name="Nazareth L."/>
            <person name="Reid J."/>
            <person name="Worley K."/>
            <person name="Petrosino J."/>
            <person name="Highlander S."/>
            <person name="Gibbs R."/>
        </authorList>
    </citation>
    <scope>NUCLEOTIDE SEQUENCE [LARGE SCALE GENOMIC DNA]</scope>
    <source>
        <strain evidence="15 16">ATCC 23330</strain>
    </source>
</reference>
<evidence type="ECO:0000313" key="16">
    <source>
        <dbReference type="Proteomes" id="UP000004207"/>
    </source>
</evidence>
<evidence type="ECO:0000256" key="2">
    <source>
        <dbReference type="ARBA" id="ARBA00011471"/>
    </source>
</evidence>
<dbReference type="STRING" id="504.KKKWG1_1243"/>
<comment type="subcellular location">
    <subcellularLocation>
        <location evidence="1">Cell inner membrane</location>
        <topology evidence="1">Multi-pass membrane protein</topology>
    </subcellularLocation>
    <subcellularLocation>
        <location evidence="12">Membrane</location>
        <topology evidence="12">Multi-pass membrane protein</topology>
    </subcellularLocation>
</comment>
<comment type="subunit">
    <text evidence="2">The accessory proteins ExbB and ExbD seem to form a complex with TonB.</text>
</comment>
<keyword evidence="16" id="KW-1185">Reference proteome</keyword>
<evidence type="ECO:0000256" key="3">
    <source>
        <dbReference type="ARBA" id="ARBA00022093"/>
    </source>
</evidence>
<organism evidence="15 16">
    <name type="scientific">Kingella kingae ATCC 23330</name>
    <dbReference type="NCBI Taxonomy" id="887327"/>
    <lineage>
        <taxon>Bacteria</taxon>
        <taxon>Pseudomonadati</taxon>
        <taxon>Pseudomonadota</taxon>
        <taxon>Betaproteobacteria</taxon>
        <taxon>Neisseriales</taxon>
        <taxon>Neisseriaceae</taxon>
        <taxon>Kingella</taxon>
    </lineage>
</organism>
<dbReference type="GO" id="GO:0005886">
    <property type="term" value="C:plasma membrane"/>
    <property type="evidence" value="ECO:0007669"/>
    <property type="project" value="UniProtKB-SubCell"/>
</dbReference>
<proteinExistence type="inferred from homology"/>
<keyword evidence="5" id="KW-1003">Cell membrane</keyword>
<gene>
    <name evidence="15" type="primary">exbB</name>
    <name evidence="15" type="ORF">HMPREF0476_0660</name>
</gene>
<feature type="transmembrane region" description="Helical" evidence="13">
    <location>
        <begin position="25"/>
        <end position="46"/>
    </location>
</feature>